<keyword evidence="3" id="KW-1185">Reference proteome</keyword>
<dbReference type="Pfam" id="PF07748">
    <property type="entry name" value="Glyco_hydro_38C"/>
    <property type="match status" value="1"/>
</dbReference>
<dbReference type="PANTHER" id="PTHR11607">
    <property type="entry name" value="ALPHA-MANNOSIDASE"/>
    <property type="match status" value="1"/>
</dbReference>
<dbReference type="InterPro" id="IPR011013">
    <property type="entry name" value="Gal_mutarotase_sf_dom"/>
</dbReference>
<dbReference type="Gene3D" id="2.70.98.30">
    <property type="entry name" value="Golgi alpha-mannosidase II, domain 4"/>
    <property type="match status" value="1"/>
</dbReference>
<feature type="domain" description="Glycosyl hydrolase family 38 C-terminal" evidence="1">
    <location>
        <begin position="1"/>
        <end position="87"/>
    </location>
</feature>
<name>A0AAX6DJX5_IRIPA</name>
<evidence type="ECO:0000313" key="2">
    <source>
        <dbReference type="EMBL" id="KAJ6792080.1"/>
    </source>
</evidence>
<protein>
    <submittedName>
        <fullName evidence="2">Alpha-mannosidase</fullName>
    </submittedName>
</protein>
<dbReference type="GO" id="GO:0006013">
    <property type="term" value="P:mannose metabolic process"/>
    <property type="evidence" value="ECO:0007669"/>
    <property type="project" value="InterPro"/>
</dbReference>
<dbReference type="AlphaFoldDB" id="A0AAX6DJX5"/>
<reference evidence="2" key="1">
    <citation type="journal article" date="2023" name="GigaByte">
        <title>Genome assembly of the bearded iris, Iris pallida Lam.</title>
        <authorList>
            <person name="Bruccoleri R.E."/>
            <person name="Oakeley E.J."/>
            <person name="Faust A.M.E."/>
            <person name="Altorfer M."/>
            <person name="Dessus-Babus S."/>
            <person name="Burckhardt D."/>
            <person name="Oertli M."/>
            <person name="Naumann U."/>
            <person name="Petersen F."/>
            <person name="Wong J."/>
        </authorList>
    </citation>
    <scope>NUCLEOTIDE SEQUENCE</scope>
    <source>
        <strain evidence="2">GSM-AAB239-AS_SAM_17_03QT</strain>
    </source>
</reference>
<sequence>MATNKTFYTDSNGRDFVKRVRDYREDWDLQVTQPVTGNYYPINLGTYISDGKSELSILVDRAVGGSSIHDGQIEIMLHRRLLHDDGRGVGEALDEKVCVDNACEGLTARGNYYMSVNQLGSGARWRRTTGQQIYSPLLLASTHETEENWKSSHVTRATAMDPSYSLPPNVALITLQELVDETVLLRLAHLYGAGEDGQYSTVASVDLRKTFATRTVQNSLLNTLFLLVVKYVDVKTTNSFEP</sequence>
<dbReference type="Proteomes" id="UP001140949">
    <property type="component" value="Unassembled WGS sequence"/>
</dbReference>
<dbReference type="GO" id="GO:0030246">
    <property type="term" value="F:carbohydrate binding"/>
    <property type="evidence" value="ECO:0007669"/>
    <property type="project" value="InterPro"/>
</dbReference>
<dbReference type="InterPro" id="IPR011682">
    <property type="entry name" value="Glyco_hydro_38_C"/>
</dbReference>
<dbReference type="PANTHER" id="PTHR11607:SF61">
    <property type="entry name" value="ALPHA-MANNOSIDASE"/>
    <property type="match status" value="1"/>
</dbReference>
<evidence type="ECO:0000313" key="3">
    <source>
        <dbReference type="Proteomes" id="UP001140949"/>
    </source>
</evidence>
<evidence type="ECO:0000259" key="1">
    <source>
        <dbReference type="Pfam" id="PF07748"/>
    </source>
</evidence>
<dbReference type="Gene3D" id="2.60.40.1360">
    <property type="match status" value="1"/>
</dbReference>
<dbReference type="GO" id="GO:0004559">
    <property type="term" value="F:alpha-mannosidase activity"/>
    <property type="evidence" value="ECO:0007669"/>
    <property type="project" value="InterPro"/>
</dbReference>
<comment type="caution">
    <text evidence="2">The sequence shown here is derived from an EMBL/GenBank/DDBJ whole genome shotgun (WGS) entry which is preliminary data.</text>
</comment>
<dbReference type="InterPro" id="IPR050843">
    <property type="entry name" value="Glycosyl_Hydrlase_38"/>
</dbReference>
<organism evidence="2 3">
    <name type="scientific">Iris pallida</name>
    <name type="common">Sweet iris</name>
    <dbReference type="NCBI Taxonomy" id="29817"/>
    <lineage>
        <taxon>Eukaryota</taxon>
        <taxon>Viridiplantae</taxon>
        <taxon>Streptophyta</taxon>
        <taxon>Embryophyta</taxon>
        <taxon>Tracheophyta</taxon>
        <taxon>Spermatophyta</taxon>
        <taxon>Magnoliopsida</taxon>
        <taxon>Liliopsida</taxon>
        <taxon>Asparagales</taxon>
        <taxon>Iridaceae</taxon>
        <taxon>Iridoideae</taxon>
        <taxon>Irideae</taxon>
        <taxon>Iris</taxon>
    </lineage>
</organism>
<reference evidence="2" key="2">
    <citation type="submission" date="2023-04" db="EMBL/GenBank/DDBJ databases">
        <authorList>
            <person name="Bruccoleri R.E."/>
            <person name="Oakeley E.J."/>
            <person name="Faust A.-M."/>
            <person name="Dessus-Babus S."/>
            <person name="Altorfer M."/>
            <person name="Burckhardt D."/>
            <person name="Oertli M."/>
            <person name="Naumann U."/>
            <person name="Petersen F."/>
            <person name="Wong J."/>
        </authorList>
    </citation>
    <scope>NUCLEOTIDE SEQUENCE</scope>
    <source>
        <strain evidence="2">GSM-AAB239-AS_SAM_17_03QT</strain>
        <tissue evidence="2">Leaf</tissue>
    </source>
</reference>
<proteinExistence type="predicted"/>
<dbReference type="EMBL" id="JANAVB010044216">
    <property type="protein sequence ID" value="KAJ6792080.1"/>
    <property type="molecule type" value="Genomic_DNA"/>
</dbReference>
<gene>
    <name evidence="2" type="ORF">M6B38_243025</name>
</gene>
<accession>A0AAX6DJX5</accession>
<dbReference type="SUPFAM" id="SSF74650">
    <property type="entry name" value="Galactose mutarotase-like"/>
    <property type="match status" value="1"/>
</dbReference>